<comment type="subunit">
    <text evidence="2">Component of the EKC/KEOPS complex composed of at least BUD32, CGI121, GON7, KAE1 and PCC1; the whole complex dimerizes.</text>
</comment>
<evidence type="ECO:0000256" key="7">
    <source>
        <dbReference type="ARBA" id="ARBA00033194"/>
    </source>
</evidence>
<evidence type="ECO:0000256" key="10">
    <source>
        <dbReference type="SAM" id="MobiDB-lite"/>
    </source>
</evidence>
<evidence type="ECO:0000256" key="9">
    <source>
        <dbReference type="ARBA" id="ARBA00048679"/>
    </source>
</evidence>
<dbReference type="InterPro" id="IPR011009">
    <property type="entry name" value="Kinase-like_dom_sf"/>
</dbReference>
<dbReference type="PANTHER" id="PTHR38248:SF2">
    <property type="entry name" value="FUNK1 11"/>
    <property type="match status" value="1"/>
</dbReference>
<dbReference type="OrthoDB" id="5584477at2759"/>
<evidence type="ECO:0000256" key="2">
    <source>
        <dbReference type="ARBA" id="ARBA00011534"/>
    </source>
</evidence>
<evidence type="ECO:0000313" key="12">
    <source>
        <dbReference type="EMBL" id="KAA8895204.1"/>
    </source>
</evidence>
<dbReference type="InterPro" id="IPR040976">
    <property type="entry name" value="Pkinase_fungal"/>
</dbReference>
<dbReference type="Pfam" id="PF17667">
    <property type="entry name" value="Pkinase_fungal"/>
    <property type="match status" value="2"/>
</dbReference>
<accession>A0A5J5EIW8</accession>
<evidence type="ECO:0000256" key="5">
    <source>
        <dbReference type="ARBA" id="ARBA00019973"/>
    </source>
</evidence>
<dbReference type="AlphaFoldDB" id="A0A5J5EIW8"/>
<dbReference type="EMBL" id="VXIS01000282">
    <property type="protein sequence ID" value="KAA8895204.1"/>
    <property type="molecule type" value="Genomic_DNA"/>
</dbReference>
<feature type="compositionally biased region" description="Low complexity" evidence="10">
    <location>
        <begin position="22"/>
        <end position="47"/>
    </location>
</feature>
<dbReference type="Gene3D" id="1.10.510.10">
    <property type="entry name" value="Transferase(Phosphotransferase) domain 1"/>
    <property type="match status" value="1"/>
</dbReference>
<evidence type="ECO:0000256" key="8">
    <source>
        <dbReference type="ARBA" id="ARBA00047899"/>
    </source>
</evidence>
<evidence type="ECO:0000256" key="6">
    <source>
        <dbReference type="ARBA" id="ARBA00030980"/>
    </source>
</evidence>
<dbReference type="PROSITE" id="PS50011">
    <property type="entry name" value="PROTEIN_KINASE_DOM"/>
    <property type="match status" value="1"/>
</dbReference>
<dbReference type="SUPFAM" id="SSF56112">
    <property type="entry name" value="Protein kinase-like (PK-like)"/>
    <property type="match status" value="1"/>
</dbReference>
<evidence type="ECO:0000256" key="3">
    <source>
        <dbReference type="ARBA" id="ARBA00012513"/>
    </source>
</evidence>
<protein>
    <recommendedName>
        <fullName evidence="5">EKC/KEOPS complex subunit BUD32</fullName>
        <ecNumber evidence="3">2.7.11.1</ecNumber>
    </recommendedName>
    <alternativeName>
        <fullName evidence="6 7">Atypical Serine/threonine protein kinase BUD32</fullName>
    </alternativeName>
    <alternativeName>
        <fullName evidence="4">EKC/KEOPS complex subunit bud32</fullName>
    </alternativeName>
</protein>
<keyword evidence="13" id="KW-1185">Reference proteome</keyword>
<dbReference type="GO" id="GO:0005524">
    <property type="term" value="F:ATP binding"/>
    <property type="evidence" value="ECO:0007669"/>
    <property type="project" value="InterPro"/>
</dbReference>
<feature type="domain" description="Protein kinase" evidence="11">
    <location>
        <begin position="407"/>
        <end position="715"/>
    </location>
</feature>
<organism evidence="12 13">
    <name type="scientific">Sphaerosporella brunnea</name>
    <dbReference type="NCBI Taxonomy" id="1250544"/>
    <lineage>
        <taxon>Eukaryota</taxon>
        <taxon>Fungi</taxon>
        <taxon>Dikarya</taxon>
        <taxon>Ascomycota</taxon>
        <taxon>Pezizomycotina</taxon>
        <taxon>Pezizomycetes</taxon>
        <taxon>Pezizales</taxon>
        <taxon>Pyronemataceae</taxon>
        <taxon>Sphaerosporella</taxon>
    </lineage>
</organism>
<gene>
    <name evidence="12" type="ORF">FN846DRAFT_348490</name>
</gene>
<comment type="catalytic activity">
    <reaction evidence="8">
        <text>L-threonyl-[protein] + ATP = O-phospho-L-threonyl-[protein] + ADP + H(+)</text>
        <dbReference type="Rhea" id="RHEA:46608"/>
        <dbReference type="Rhea" id="RHEA-COMP:11060"/>
        <dbReference type="Rhea" id="RHEA-COMP:11605"/>
        <dbReference type="ChEBI" id="CHEBI:15378"/>
        <dbReference type="ChEBI" id="CHEBI:30013"/>
        <dbReference type="ChEBI" id="CHEBI:30616"/>
        <dbReference type="ChEBI" id="CHEBI:61977"/>
        <dbReference type="ChEBI" id="CHEBI:456216"/>
        <dbReference type="EC" id="2.7.11.1"/>
    </reaction>
</comment>
<evidence type="ECO:0000256" key="1">
    <source>
        <dbReference type="ARBA" id="ARBA00003747"/>
    </source>
</evidence>
<evidence type="ECO:0000313" key="13">
    <source>
        <dbReference type="Proteomes" id="UP000326924"/>
    </source>
</evidence>
<reference evidence="12 13" key="1">
    <citation type="submission" date="2019-09" db="EMBL/GenBank/DDBJ databases">
        <title>Draft genome of the ectomycorrhizal ascomycete Sphaerosporella brunnea.</title>
        <authorList>
            <consortium name="DOE Joint Genome Institute"/>
            <person name="Benucci G.M."/>
            <person name="Marozzi G."/>
            <person name="Antonielli L."/>
            <person name="Sanchez S."/>
            <person name="Marco P."/>
            <person name="Wang X."/>
            <person name="Falini L.B."/>
            <person name="Barry K."/>
            <person name="Haridas S."/>
            <person name="Lipzen A."/>
            <person name="Labutti K."/>
            <person name="Grigoriev I.V."/>
            <person name="Murat C."/>
            <person name="Martin F."/>
            <person name="Albertini E."/>
            <person name="Donnini D."/>
            <person name="Bonito G."/>
        </authorList>
    </citation>
    <scope>NUCLEOTIDE SEQUENCE [LARGE SCALE GENOMIC DNA]</scope>
    <source>
        <strain evidence="12 13">Sb_GMNB300</strain>
    </source>
</reference>
<feature type="region of interest" description="Disordered" evidence="10">
    <location>
        <begin position="1"/>
        <end position="53"/>
    </location>
</feature>
<dbReference type="Proteomes" id="UP000326924">
    <property type="component" value="Unassembled WGS sequence"/>
</dbReference>
<dbReference type="PANTHER" id="PTHR38248">
    <property type="entry name" value="FUNK1 6"/>
    <property type="match status" value="1"/>
</dbReference>
<proteinExistence type="predicted"/>
<dbReference type="InterPro" id="IPR000719">
    <property type="entry name" value="Prot_kinase_dom"/>
</dbReference>
<comment type="caution">
    <text evidence="12">The sequence shown here is derived from an EMBL/GenBank/DDBJ whole genome shotgun (WGS) entry which is preliminary data.</text>
</comment>
<sequence length="752" mass="83271">MSVALGKRRREESTPSHPAPDRSAPQPAFAFASPRSSASSVVASPPSTDHDSRRVADAAGLALRGKNAPHPPESFTLTESSIMCSCDSEVCAHRYSIDGRSEMESPLYAELYGKTAFDVSEMWLSFPVTESARAMVEYAAQLSIYDLRRCVWTTWPVNLSTTNVLDFFFDVLARLRHRWAGAADAFDYAASGSIVLENGYGQRATDFVVVVGRHRKRELPLSWRNVRVVGAVRSNAAESNLDDTVLQVADYAREAFRCQPNRRWVHAFTLCGSELRVWRFNRAGACGSTLIDIHEQPEQFLAAITAYAMMSATDVGFDPSILFETDAGEAVFDPTVHVSGKLAAGDAAEDTHCPTPDDACPYIYAPITTLDTSEVDDTALPPLLPKSLSAFPCTGWTALSLDPEPISSRFAIVASGSVCWKARKRCKDSPWLYVVKDQWRSSASDPEGCFLRLAEEGTEGVVRYLWHSDIFILSSDGRLHLDGISSLRPPSAFRSPATLSSSTNTGTNLFYAGCSASNRVHTRLLSGPVGRPLRRFGTYSNLLICLKQAIEGHRYMYTHHHILHRDVSENNILLNPTSPGGFLIDFDLAIRTDRANHAGAGLRTGTFNFMAIDILVPFHENRIHTPLHDLESFFYVLLWLCIYYTKTGQRREPETPTIFTLPLSRDPRPWELAGRQKHLSILNPTFFSDRVLTTLDPEARECLAGTLDAWRMVILLSVGKEAVGVVSEEAIARSYKEVINILEEGLRALGGR</sequence>
<dbReference type="InParanoid" id="A0A5J5EIW8"/>
<dbReference type="GO" id="GO:0004674">
    <property type="term" value="F:protein serine/threonine kinase activity"/>
    <property type="evidence" value="ECO:0007669"/>
    <property type="project" value="UniProtKB-EC"/>
</dbReference>
<comment type="catalytic activity">
    <reaction evidence="9">
        <text>L-seryl-[protein] + ATP = O-phospho-L-seryl-[protein] + ADP + H(+)</text>
        <dbReference type="Rhea" id="RHEA:17989"/>
        <dbReference type="Rhea" id="RHEA-COMP:9863"/>
        <dbReference type="Rhea" id="RHEA-COMP:11604"/>
        <dbReference type="ChEBI" id="CHEBI:15378"/>
        <dbReference type="ChEBI" id="CHEBI:29999"/>
        <dbReference type="ChEBI" id="CHEBI:30616"/>
        <dbReference type="ChEBI" id="CHEBI:83421"/>
        <dbReference type="ChEBI" id="CHEBI:456216"/>
        <dbReference type="EC" id="2.7.11.1"/>
    </reaction>
</comment>
<comment type="function">
    <text evidence="1">Component of the EKC/KEOPS complex that is required for the formation of a threonylcarbamoyl group on adenosine at position 37 (t(6)A37) in tRNAs that read codons beginning with adenine. The complex is probably involved in the transfer of the threonylcarbamoyl moiety of threonylcarbamoyl-AMP (TC-AMP) to the N6 group of A37. BUD32 has ATPase activity in the context of the EKC/KEOPS complex and likely plays a supporting role to the catalytic subunit KAE1. The EKC/KEOPS complex also promotes both telomere uncapping and telomere elongation. The complex is required for efficient recruitment of transcriptional coactivators.</text>
</comment>
<name>A0A5J5EIW8_9PEZI</name>
<dbReference type="EC" id="2.7.11.1" evidence="3"/>
<dbReference type="InterPro" id="IPR008266">
    <property type="entry name" value="Tyr_kinase_AS"/>
</dbReference>
<evidence type="ECO:0000259" key="11">
    <source>
        <dbReference type="PROSITE" id="PS50011"/>
    </source>
</evidence>
<dbReference type="PROSITE" id="PS00109">
    <property type="entry name" value="PROTEIN_KINASE_TYR"/>
    <property type="match status" value="1"/>
</dbReference>
<evidence type="ECO:0000256" key="4">
    <source>
        <dbReference type="ARBA" id="ARBA00013948"/>
    </source>
</evidence>